<dbReference type="Pfam" id="PF21544">
    <property type="entry name" value="PorZ_N_b_propeller"/>
    <property type="match status" value="1"/>
</dbReference>
<dbReference type="InterPro" id="IPR048954">
    <property type="entry name" value="PorZ_N"/>
</dbReference>
<organism evidence="2 3">
    <name type="scientific">Chryseobacterium defluvii</name>
    <dbReference type="NCBI Taxonomy" id="160396"/>
    <lineage>
        <taxon>Bacteria</taxon>
        <taxon>Pseudomonadati</taxon>
        <taxon>Bacteroidota</taxon>
        <taxon>Flavobacteriia</taxon>
        <taxon>Flavobacteriales</taxon>
        <taxon>Weeksellaceae</taxon>
        <taxon>Chryseobacterium group</taxon>
        <taxon>Chryseobacterium</taxon>
    </lineage>
</organism>
<proteinExistence type="predicted"/>
<dbReference type="EMBL" id="JACHLE010000005">
    <property type="protein sequence ID" value="MBB4807892.1"/>
    <property type="molecule type" value="Genomic_DNA"/>
</dbReference>
<gene>
    <name evidence="2" type="ORF">HNP38_003208</name>
</gene>
<dbReference type="RefSeq" id="WP_184191234.1">
    <property type="nucleotide sequence ID" value="NZ_JACHLE010000005.1"/>
</dbReference>
<comment type="caution">
    <text evidence="2">The sequence shown here is derived from an EMBL/GenBank/DDBJ whole genome shotgun (WGS) entry which is preliminary data.</text>
</comment>
<evidence type="ECO:0000259" key="1">
    <source>
        <dbReference type="Pfam" id="PF21544"/>
    </source>
</evidence>
<sequence>MKKFSIISLGILTSLQWVNAQVISSRKWTDLFSYNNVLAMKEDNGRIVAATENGIFYYTISTGEITKLSKANGLHDVKISAFDYNPQTKIGLVGYYNGSMDVITPEGVTYIVDIPIATGYNASKKINHISITGDKAVVSVGYGVSIFDLKKKEFGDSAFFMTGGVYAASNEATIMGNKVYSVTDTGFKSHEMNTTFPVYSTWTTEMPGTFKHIDSESVLTFSSATAAYFYNNGTATPLPQTYIGVRDVVVNTNNIIVTDQNRIYTYNTNGVGNSTVSLGEECNTATTINGKVYGGTILSGIKDESNNTFKPDGPYFNYSYKINLYDNNQLYVSSGGREGRFNQPLANAKRPGFYYFDGMQWIYPSYFINNPGKVFNVLDVVANPSDNSEVFFTNYTFSPEHGIHKMKYNASTKDFDFVNYYDLGTPSVYYSRPVGLTYDDKNNLFASISFVQSGTAGIAVYDRATDNFLVKNTNFSTAVQKLIFHENMFWVPLPRTSSFLAYDFKNTPNNISDDTVYTLSMSNGFAGNSNGTLSVALDKAGDAWIGTDSGLRILTNAVSAIKGPDAEVTPIVIEQNGLGEELFRDSQILQIEVDAGDHKWVSVDGGGVYYLSSDGQQTIKHFTKENSPLPTNSITDIKVDRKTGKVYFVSYDGIVTYQGDVADVTSNFGNVLVYPNPVVYSNFKGKVTIRGLAEKTNIRIADAAGNVVHSAVARGGYYEWDLNNQRGKRVASGIYFLLMTNEDGSDKATAKIAVVN</sequence>
<dbReference type="SUPFAM" id="SSF101898">
    <property type="entry name" value="NHL repeat"/>
    <property type="match status" value="1"/>
</dbReference>
<protein>
    <recommendedName>
        <fullName evidence="1">PorZ N-terminal beta-propeller domain-containing protein</fullName>
    </recommendedName>
</protein>
<dbReference type="Gene3D" id="2.60.40.4070">
    <property type="match status" value="1"/>
</dbReference>
<reference evidence="2 3" key="1">
    <citation type="submission" date="2020-08" db="EMBL/GenBank/DDBJ databases">
        <title>Functional genomics of gut bacteria from endangered species of beetles.</title>
        <authorList>
            <person name="Carlos-Shanley C."/>
        </authorList>
    </citation>
    <scope>NUCLEOTIDE SEQUENCE [LARGE SCALE GENOMIC DNA]</scope>
    <source>
        <strain evidence="2 3">S00151</strain>
    </source>
</reference>
<dbReference type="Gene3D" id="2.130.10.10">
    <property type="entry name" value="YVTN repeat-like/Quinoprotein amine dehydrogenase"/>
    <property type="match status" value="2"/>
</dbReference>
<keyword evidence="3" id="KW-1185">Reference proteome</keyword>
<name>A0A840KM10_9FLAO</name>
<dbReference type="Proteomes" id="UP000592180">
    <property type="component" value="Unassembled WGS sequence"/>
</dbReference>
<feature type="domain" description="PorZ N-terminal beta-propeller" evidence="1">
    <location>
        <begin position="49"/>
        <end position="194"/>
    </location>
</feature>
<evidence type="ECO:0000313" key="3">
    <source>
        <dbReference type="Proteomes" id="UP000592180"/>
    </source>
</evidence>
<dbReference type="AlphaFoldDB" id="A0A840KM10"/>
<evidence type="ECO:0000313" key="2">
    <source>
        <dbReference type="EMBL" id="MBB4807892.1"/>
    </source>
</evidence>
<accession>A0A840KM10</accession>
<dbReference type="InterPro" id="IPR015943">
    <property type="entry name" value="WD40/YVTN_repeat-like_dom_sf"/>
</dbReference>